<reference evidence="3 4" key="1">
    <citation type="journal article" date="2023" name="PLoS ONE">
        <title>Cytospora paraplurivora sp. nov. isolated from orchards with fruit tree decline syndrome in Ontario, Canada.</title>
        <authorList>
            <person name="Ilyukhin E."/>
            <person name="Nguyen H.D.T."/>
            <person name="Castle A.J."/>
            <person name="Ellouze W."/>
        </authorList>
    </citation>
    <scope>NUCLEOTIDE SEQUENCE [LARGE SCALE GENOMIC DNA]</scope>
    <source>
        <strain evidence="3 4">FDS-564</strain>
    </source>
</reference>
<keyword evidence="4" id="KW-1185">Reference proteome</keyword>
<accession>A0AAN9U8N4</accession>
<dbReference type="SUPFAM" id="SSF55729">
    <property type="entry name" value="Acyl-CoA N-acyltransferases (Nat)"/>
    <property type="match status" value="1"/>
</dbReference>
<dbReference type="Gene3D" id="3.40.630.30">
    <property type="match status" value="1"/>
</dbReference>
<feature type="region of interest" description="Disordered" evidence="1">
    <location>
        <begin position="163"/>
        <end position="199"/>
    </location>
</feature>
<evidence type="ECO:0000313" key="4">
    <source>
        <dbReference type="Proteomes" id="UP001320245"/>
    </source>
</evidence>
<sequence length="554" mass="60206">MLIHGHRPSSLIPLSKILERGDLILLLTPIVAPPSPAAGGQDHHPGQDPFEPLGRALARYHPWVRHVPYTPRGGITSTHAGFIRRAKAVVFVISGPHVPGQPSQVDLSGIAQAIGENRPHIVVACCDINELDPAVAEFPTVVQILGYNPNDLEAAAGLLFLGGQQHQQQHQHQHQQHQHQHQHQQVQPQPPKEPAPAIAPAPAVQLPGISSLQQPPRGAEDDTAALAPAPALQQPPPPPPQQQHRWIIQEWNETSDLPAVHDLWRTCMPRQFGPPLSRPALQRLLQRDGYAKHFVARTSSAGGEVVGFCATYTTYLDSKDDVLVGSVAAVLVREDRRGEGVGRLLHAEALRGFRKTRGVSRLQLGSTFPRLLYGLPAGHPAEGWFARRGWRMDRVGPGAGHEVADWLLAFGEWPAGGFPPAAGLTFRPCGPADFDAVLGIVEGESGRRGNMAWYDQYAKLAESPCMGDIVVALRGATVVATAITYVMNSENSSAEDLPWARTISDDTGGVTCICITGTYAIYCRAALGESYVCLTDWLACYEQKMIRRPGIRSW</sequence>
<feature type="compositionally biased region" description="Pro residues" evidence="1">
    <location>
        <begin position="188"/>
        <end position="199"/>
    </location>
</feature>
<evidence type="ECO:0000256" key="1">
    <source>
        <dbReference type="SAM" id="MobiDB-lite"/>
    </source>
</evidence>
<dbReference type="InterPro" id="IPR000182">
    <property type="entry name" value="GNAT_dom"/>
</dbReference>
<dbReference type="Proteomes" id="UP001320245">
    <property type="component" value="Unassembled WGS sequence"/>
</dbReference>
<evidence type="ECO:0000259" key="2">
    <source>
        <dbReference type="PROSITE" id="PS51186"/>
    </source>
</evidence>
<protein>
    <recommendedName>
        <fullName evidence="2">N-acetyltransferase domain-containing protein</fullName>
    </recommendedName>
</protein>
<dbReference type="GO" id="GO:0016747">
    <property type="term" value="F:acyltransferase activity, transferring groups other than amino-acyl groups"/>
    <property type="evidence" value="ECO:0007669"/>
    <property type="project" value="InterPro"/>
</dbReference>
<evidence type="ECO:0000313" key="3">
    <source>
        <dbReference type="EMBL" id="KAK7741062.1"/>
    </source>
</evidence>
<proteinExistence type="predicted"/>
<dbReference type="Pfam" id="PF00583">
    <property type="entry name" value="Acetyltransf_1"/>
    <property type="match status" value="1"/>
</dbReference>
<feature type="compositionally biased region" description="Basic residues" evidence="1">
    <location>
        <begin position="169"/>
        <end position="182"/>
    </location>
</feature>
<feature type="domain" description="N-acetyltransferase" evidence="2">
    <location>
        <begin position="246"/>
        <end position="412"/>
    </location>
</feature>
<dbReference type="InterPro" id="IPR016181">
    <property type="entry name" value="Acyl_CoA_acyltransferase"/>
</dbReference>
<dbReference type="EMBL" id="JAJSPL020000018">
    <property type="protein sequence ID" value="KAK7741062.1"/>
    <property type="molecule type" value="Genomic_DNA"/>
</dbReference>
<name>A0AAN9U8N4_9PEZI</name>
<organism evidence="3 4">
    <name type="scientific">Cytospora paraplurivora</name>
    <dbReference type="NCBI Taxonomy" id="2898453"/>
    <lineage>
        <taxon>Eukaryota</taxon>
        <taxon>Fungi</taxon>
        <taxon>Dikarya</taxon>
        <taxon>Ascomycota</taxon>
        <taxon>Pezizomycotina</taxon>
        <taxon>Sordariomycetes</taxon>
        <taxon>Sordariomycetidae</taxon>
        <taxon>Diaporthales</taxon>
        <taxon>Cytosporaceae</taxon>
        <taxon>Cytospora</taxon>
    </lineage>
</organism>
<dbReference type="CDD" id="cd04301">
    <property type="entry name" value="NAT_SF"/>
    <property type="match status" value="1"/>
</dbReference>
<comment type="caution">
    <text evidence="3">The sequence shown here is derived from an EMBL/GenBank/DDBJ whole genome shotgun (WGS) entry which is preliminary data.</text>
</comment>
<gene>
    <name evidence="3" type="ORF">SLS53_005127</name>
</gene>
<dbReference type="PROSITE" id="PS51186">
    <property type="entry name" value="GNAT"/>
    <property type="match status" value="1"/>
</dbReference>
<dbReference type="AlphaFoldDB" id="A0AAN9U8N4"/>